<reference evidence="1" key="2">
    <citation type="submission" date="2020-05" db="UniProtKB">
        <authorList>
            <consortium name="EnsemblMetazoa"/>
        </authorList>
    </citation>
    <scope>IDENTIFICATION</scope>
    <source>
        <strain evidence="1">IAEA</strain>
    </source>
</reference>
<dbReference type="AlphaFoldDB" id="A0A1A9ZGH2"/>
<keyword evidence="2" id="KW-1185">Reference proteome</keyword>
<dbReference type="EnsemblMetazoa" id="GPAI013910-RA">
    <property type="protein sequence ID" value="GPAI013910-PA"/>
    <property type="gene ID" value="GPAI013910"/>
</dbReference>
<evidence type="ECO:0000313" key="2">
    <source>
        <dbReference type="Proteomes" id="UP000092445"/>
    </source>
</evidence>
<protein>
    <submittedName>
        <fullName evidence="1">Uncharacterized protein</fullName>
    </submittedName>
</protein>
<reference evidence="2" key="1">
    <citation type="submission" date="2014-03" db="EMBL/GenBank/DDBJ databases">
        <authorList>
            <person name="Aksoy S."/>
            <person name="Warren W."/>
            <person name="Wilson R.K."/>
        </authorList>
    </citation>
    <scope>NUCLEOTIDE SEQUENCE [LARGE SCALE GENOMIC DNA]</scope>
    <source>
        <strain evidence="2">IAEA</strain>
    </source>
</reference>
<accession>A0A1A9ZGH2</accession>
<organism evidence="1 2">
    <name type="scientific">Glossina pallidipes</name>
    <name type="common">Tsetse fly</name>
    <dbReference type="NCBI Taxonomy" id="7398"/>
    <lineage>
        <taxon>Eukaryota</taxon>
        <taxon>Metazoa</taxon>
        <taxon>Ecdysozoa</taxon>
        <taxon>Arthropoda</taxon>
        <taxon>Hexapoda</taxon>
        <taxon>Insecta</taxon>
        <taxon>Pterygota</taxon>
        <taxon>Neoptera</taxon>
        <taxon>Endopterygota</taxon>
        <taxon>Diptera</taxon>
        <taxon>Brachycera</taxon>
        <taxon>Muscomorpha</taxon>
        <taxon>Hippoboscoidea</taxon>
        <taxon>Glossinidae</taxon>
        <taxon>Glossina</taxon>
    </lineage>
</organism>
<proteinExistence type="predicted"/>
<sequence length="161" mass="18569">MHLSYRTHIIRFGTPPQRSLLISISFSDNVGPAIRHNSYSKIVFQNDRNKRNFSESNVMRALCLSLNLSIGHNSRPTHYNLTNDCTSLFNYSLVSDTSTAGILWGFIITYRCVANNVAGSEGGEVNNDWECIVNKRRRLKHLKRLQSGKYKFLHFIPMYFH</sequence>
<dbReference type="Proteomes" id="UP000092445">
    <property type="component" value="Unassembled WGS sequence"/>
</dbReference>
<name>A0A1A9ZGH2_GLOPL</name>
<dbReference type="VEuPathDB" id="VectorBase:GPAI013910"/>
<evidence type="ECO:0000313" key="1">
    <source>
        <dbReference type="EnsemblMetazoa" id="GPAI013910-PA"/>
    </source>
</evidence>